<keyword evidence="3 6" id="KW-0812">Transmembrane</keyword>
<feature type="transmembrane region" description="Helical" evidence="6">
    <location>
        <begin position="152"/>
        <end position="180"/>
    </location>
</feature>
<reference evidence="7" key="1">
    <citation type="submission" date="2022-11" db="EMBL/GenBank/DDBJ databases">
        <title>Draft genome sequence of Hoeflea poritis E7-10 and Hoeflea prorocentri PM5-8, separated from scleractinian coral Porites lutea and marine dinoflagellate.</title>
        <authorList>
            <person name="Zhang G."/>
            <person name="Wei Q."/>
            <person name="Cai L."/>
        </authorList>
    </citation>
    <scope>NUCLEOTIDE SEQUENCE</scope>
    <source>
        <strain evidence="7">PM5-8</strain>
    </source>
</reference>
<feature type="transmembrane region" description="Helical" evidence="6">
    <location>
        <begin position="293"/>
        <end position="312"/>
    </location>
</feature>
<feature type="transmembrane region" description="Helical" evidence="6">
    <location>
        <begin position="186"/>
        <end position="205"/>
    </location>
</feature>
<evidence type="ECO:0000256" key="5">
    <source>
        <dbReference type="ARBA" id="ARBA00023136"/>
    </source>
</evidence>
<dbReference type="InterPro" id="IPR001851">
    <property type="entry name" value="ABC_transp_permease"/>
</dbReference>
<evidence type="ECO:0000256" key="3">
    <source>
        <dbReference type="ARBA" id="ARBA00022692"/>
    </source>
</evidence>
<dbReference type="Pfam" id="PF02653">
    <property type="entry name" value="BPD_transp_2"/>
    <property type="match status" value="1"/>
</dbReference>
<sequence>MKTTLIRLINGQDRRQGRWVFAFLIALAIVVWLGLSTGQFLTAENLLNLVAQAMPLIITAIGMMLVVLVGGLDLSVGSVISFTTAVLALGAPGIVSIPGVFILAALIGLVNGIAVTRLNVHPIIATLSMSYIVLGITRILRPVSGGDVPQVVIDAVAGSFLGIPLPVFWGVLTILLAWKIIHGSRFGLHLFAIGGGIASGTEDAARNFGVADKRDTLLAYVGCSCFASLAGIFLAGRIVSGDPNVGLLFELDAITAVAIGGTQLSGGVGSLHGTIIGAVVMALLANGMNLANISPFVQTAIKGAILLLVVGLQSRKKMGL</sequence>
<feature type="transmembrane region" description="Helical" evidence="6">
    <location>
        <begin position="86"/>
        <end position="114"/>
    </location>
</feature>
<feature type="transmembrane region" description="Helical" evidence="6">
    <location>
        <begin position="20"/>
        <end position="41"/>
    </location>
</feature>
<keyword evidence="2" id="KW-1003">Cell membrane</keyword>
<comment type="caution">
    <text evidence="7">The sequence shown here is derived from an EMBL/GenBank/DDBJ whole genome shotgun (WGS) entry which is preliminary data.</text>
</comment>
<evidence type="ECO:0000313" key="8">
    <source>
        <dbReference type="Proteomes" id="UP001151234"/>
    </source>
</evidence>
<keyword evidence="5 6" id="KW-0472">Membrane</keyword>
<dbReference type="PANTHER" id="PTHR32196">
    <property type="entry name" value="ABC TRANSPORTER PERMEASE PROTEIN YPHD-RELATED-RELATED"/>
    <property type="match status" value="1"/>
</dbReference>
<gene>
    <name evidence="7" type="ORF">OQ273_16905</name>
</gene>
<keyword evidence="8" id="KW-1185">Reference proteome</keyword>
<name>A0A9X3UL74_9HYPH</name>
<dbReference type="Proteomes" id="UP001151234">
    <property type="component" value="Unassembled WGS sequence"/>
</dbReference>
<evidence type="ECO:0000256" key="1">
    <source>
        <dbReference type="ARBA" id="ARBA00004651"/>
    </source>
</evidence>
<dbReference type="CDD" id="cd06579">
    <property type="entry name" value="TM_PBP1_transp_AraH_like"/>
    <property type="match status" value="1"/>
</dbReference>
<dbReference type="RefSeq" id="WP_267991711.1">
    <property type="nucleotide sequence ID" value="NZ_JAPJZI010000001.1"/>
</dbReference>
<evidence type="ECO:0000256" key="2">
    <source>
        <dbReference type="ARBA" id="ARBA00022475"/>
    </source>
</evidence>
<protein>
    <submittedName>
        <fullName evidence="7">ABC transporter permease</fullName>
    </submittedName>
</protein>
<organism evidence="7 8">
    <name type="scientific">Hoeflea prorocentri</name>
    <dbReference type="NCBI Taxonomy" id="1922333"/>
    <lineage>
        <taxon>Bacteria</taxon>
        <taxon>Pseudomonadati</taxon>
        <taxon>Pseudomonadota</taxon>
        <taxon>Alphaproteobacteria</taxon>
        <taxon>Hyphomicrobiales</taxon>
        <taxon>Rhizobiaceae</taxon>
        <taxon>Hoeflea</taxon>
    </lineage>
</organism>
<dbReference type="GO" id="GO:0005886">
    <property type="term" value="C:plasma membrane"/>
    <property type="evidence" value="ECO:0007669"/>
    <property type="project" value="UniProtKB-SubCell"/>
</dbReference>
<feature type="transmembrane region" description="Helical" evidence="6">
    <location>
        <begin position="53"/>
        <end position="74"/>
    </location>
</feature>
<evidence type="ECO:0000313" key="7">
    <source>
        <dbReference type="EMBL" id="MDA5400260.1"/>
    </source>
</evidence>
<keyword evidence="4 6" id="KW-1133">Transmembrane helix</keyword>
<feature type="transmembrane region" description="Helical" evidence="6">
    <location>
        <begin position="120"/>
        <end position="140"/>
    </location>
</feature>
<evidence type="ECO:0000256" key="4">
    <source>
        <dbReference type="ARBA" id="ARBA00022989"/>
    </source>
</evidence>
<proteinExistence type="predicted"/>
<dbReference type="GO" id="GO:0022857">
    <property type="term" value="F:transmembrane transporter activity"/>
    <property type="evidence" value="ECO:0007669"/>
    <property type="project" value="InterPro"/>
</dbReference>
<comment type="subcellular location">
    <subcellularLocation>
        <location evidence="1">Cell membrane</location>
        <topology evidence="1">Multi-pass membrane protein</topology>
    </subcellularLocation>
</comment>
<dbReference type="EMBL" id="JAPJZI010000001">
    <property type="protein sequence ID" value="MDA5400260.1"/>
    <property type="molecule type" value="Genomic_DNA"/>
</dbReference>
<feature type="transmembrane region" description="Helical" evidence="6">
    <location>
        <begin position="217"/>
        <end position="239"/>
    </location>
</feature>
<dbReference type="AlphaFoldDB" id="A0A9X3UL74"/>
<accession>A0A9X3UL74</accession>
<evidence type="ECO:0000256" key="6">
    <source>
        <dbReference type="SAM" id="Phobius"/>
    </source>
</evidence>